<dbReference type="EMBL" id="WMJY01000042">
    <property type="protein sequence ID" value="MTH30816.1"/>
    <property type="molecule type" value="Genomic_DNA"/>
</dbReference>
<reference evidence="1 2" key="1">
    <citation type="journal article" date="2006" name="Int. J. Syst. Evol. Microbiol.">
        <title>Myroides pelagicus sp. nov., isolated from seawater in Thailand.</title>
        <authorList>
            <person name="Yoon J."/>
            <person name="Maneerat S."/>
            <person name="Kawai F."/>
            <person name="Yokota A."/>
        </authorList>
    </citation>
    <scope>NUCLEOTIDE SEQUENCE [LARGE SCALE GENOMIC DNA]</scope>
    <source>
        <strain evidence="1 2">SM1T</strain>
    </source>
</reference>
<gene>
    <name evidence="1" type="ORF">GJV77_13070</name>
</gene>
<evidence type="ECO:0000313" key="1">
    <source>
        <dbReference type="EMBL" id="MTH30816.1"/>
    </source>
</evidence>
<proteinExistence type="predicted"/>
<comment type="caution">
    <text evidence="1">The sequence shown here is derived from an EMBL/GenBank/DDBJ whole genome shotgun (WGS) entry which is preliminary data.</text>
</comment>
<dbReference type="RefSeq" id="WP_155036788.1">
    <property type="nucleotide sequence ID" value="NZ_JBHTIG010000006.1"/>
</dbReference>
<name>A0A7K1GPN9_9FLAO</name>
<dbReference type="OrthoDB" id="436461at2"/>
<evidence type="ECO:0000313" key="2">
    <source>
        <dbReference type="Proteomes" id="UP000488936"/>
    </source>
</evidence>
<accession>A0A7K1GPN9</accession>
<dbReference type="AlphaFoldDB" id="A0A7K1GPN9"/>
<organism evidence="1 2">
    <name type="scientific">Myroides pelagicus</name>
    <dbReference type="NCBI Taxonomy" id="270914"/>
    <lineage>
        <taxon>Bacteria</taxon>
        <taxon>Pseudomonadati</taxon>
        <taxon>Bacteroidota</taxon>
        <taxon>Flavobacteriia</taxon>
        <taxon>Flavobacteriales</taxon>
        <taxon>Flavobacteriaceae</taxon>
        <taxon>Myroides</taxon>
    </lineage>
</organism>
<protein>
    <recommendedName>
        <fullName evidence="3">Endonuclease</fullName>
    </recommendedName>
</protein>
<sequence>MNNISTYLIIKKEIFDILRQMKYSELSQKHIKDEVLRVQRVIEKISFELYRELKKIVSNDKLNEKDWLRMVQELEDDLKVNQSPGILLQDNQNNRVNRQWWSNTAKSENELFYWNRYREEISDKLPLEVVQRMDEDTDIIMDSIENPLIDTFNIRGLVVGHVQSGKTGNYTGLLCKAADAGYKFIIVITGGMNNLRNQTQIRINEGFVGRTDNNLVGVGLRGYEQNKSPYSLTLADRDFNINDKDNAIQSISFETISVPVVMVIKKNYRTLEHVISWIKARYKKVVTELDLVT</sequence>
<evidence type="ECO:0008006" key="3">
    <source>
        <dbReference type="Google" id="ProtNLM"/>
    </source>
</evidence>
<dbReference type="Proteomes" id="UP000488936">
    <property type="component" value="Unassembled WGS sequence"/>
</dbReference>
<keyword evidence="2" id="KW-1185">Reference proteome</keyword>